<comment type="caution">
    <text evidence="7">The sequence shown here is derived from an EMBL/GenBank/DDBJ whole genome shotgun (WGS) entry which is preliminary data.</text>
</comment>
<evidence type="ECO:0000256" key="4">
    <source>
        <dbReference type="ARBA" id="ARBA00023157"/>
    </source>
</evidence>
<dbReference type="SUPFAM" id="SSF52833">
    <property type="entry name" value="Thioredoxin-like"/>
    <property type="match status" value="1"/>
</dbReference>
<dbReference type="CDD" id="cd03010">
    <property type="entry name" value="TlpA_like_DsbE"/>
    <property type="match status" value="1"/>
</dbReference>
<feature type="domain" description="Thioredoxin" evidence="6">
    <location>
        <begin position="34"/>
        <end position="176"/>
    </location>
</feature>
<dbReference type="InterPro" id="IPR013766">
    <property type="entry name" value="Thioredoxin_domain"/>
</dbReference>
<keyword evidence="3" id="KW-0201">Cytochrome c-type biogenesis</keyword>
<evidence type="ECO:0000259" key="6">
    <source>
        <dbReference type="PROSITE" id="PS51352"/>
    </source>
</evidence>
<dbReference type="InterPro" id="IPR036249">
    <property type="entry name" value="Thioredoxin-like_sf"/>
</dbReference>
<evidence type="ECO:0000256" key="1">
    <source>
        <dbReference type="ARBA" id="ARBA00004383"/>
    </source>
</evidence>
<dbReference type="InterPro" id="IPR004799">
    <property type="entry name" value="Periplasmic_diS_OxRdtase_DsbE"/>
</dbReference>
<evidence type="ECO:0000256" key="2">
    <source>
        <dbReference type="ARBA" id="ARBA00007758"/>
    </source>
</evidence>
<dbReference type="InterPro" id="IPR017937">
    <property type="entry name" value="Thioredoxin_CS"/>
</dbReference>
<dbReference type="Gene3D" id="3.40.30.10">
    <property type="entry name" value="Glutaredoxin"/>
    <property type="match status" value="1"/>
</dbReference>
<evidence type="ECO:0000313" key="8">
    <source>
        <dbReference type="Proteomes" id="UP000229044"/>
    </source>
</evidence>
<dbReference type="InterPro" id="IPR013740">
    <property type="entry name" value="Redoxin"/>
</dbReference>
<keyword evidence="8" id="KW-1185">Reference proteome</keyword>
<comment type="similarity">
    <text evidence="2">Belongs to the thioredoxin family. DsbE subfamily.</text>
</comment>
<dbReference type="PROSITE" id="PS51352">
    <property type="entry name" value="THIOREDOXIN_2"/>
    <property type="match status" value="1"/>
</dbReference>
<comment type="subcellular location">
    <subcellularLocation>
        <location evidence="1">Cell inner membrane</location>
        <topology evidence="1">Single-pass membrane protein</topology>
        <orientation evidence="1">Periplasmic side</orientation>
    </subcellularLocation>
</comment>
<name>A0A2G1VIT4_9GAMM</name>
<dbReference type="EMBL" id="NTFI01000001">
    <property type="protein sequence ID" value="PHQ26658.1"/>
    <property type="molecule type" value="Genomic_DNA"/>
</dbReference>
<dbReference type="PROSITE" id="PS00194">
    <property type="entry name" value="THIOREDOXIN_1"/>
    <property type="match status" value="1"/>
</dbReference>
<dbReference type="NCBIfam" id="TIGR00385">
    <property type="entry name" value="dsbE"/>
    <property type="match status" value="1"/>
</dbReference>
<dbReference type="Proteomes" id="UP000229044">
    <property type="component" value="Unassembled WGS sequence"/>
</dbReference>
<dbReference type="InterPro" id="IPR050553">
    <property type="entry name" value="Thioredoxin_ResA/DsbE_sf"/>
</dbReference>
<evidence type="ECO:0000313" key="7">
    <source>
        <dbReference type="EMBL" id="PHQ26658.1"/>
    </source>
</evidence>
<protein>
    <submittedName>
        <fullName evidence="7">DsbE family thiol:disulfide interchange protein</fullName>
    </submittedName>
</protein>
<dbReference type="GO" id="GO:0015036">
    <property type="term" value="F:disulfide oxidoreductase activity"/>
    <property type="evidence" value="ECO:0007669"/>
    <property type="project" value="InterPro"/>
</dbReference>
<sequence length="178" mass="19973">MKRFLLFLPLLVAVVIGIVLFAGIGKDPTKLESALIGKPVPEFSLRDLHNPDAMLDQGLFRGQVNLLNVWGTWCPACRDEHDDLMWLAMEKGVPIIGLNYKDNREDALVWLDRLGDPYRKTIYDPKGTLGFDLGVYGAPETFVIDAGGVVRYRHVGVVNENVWEQTLLPVINEVREDG</sequence>
<evidence type="ECO:0000256" key="3">
    <source>
        <dbReference type="ARBA" id="ARBA00022748"/>
    </source>
</evidence>
<dbReference type="Pfam" id="PF08534">
    <property type="entry name" value="Redoxin"/>
    <property type="match status" value="1"/>
</dbReference>
<dbReference type="RefSeq" id="WP_099616736.1">
    <property type="nucleotide sequence ID" value="NZ_KZ319339.1"/>
</dbReference>
<accession>A0A2G1VIT4</accession>
<evidence type="ECO:0000256" key="5">
    <source>
        <dbReference type="ARBA" id="ARBA00023284"/>
    </source>
</evidence>
<dbReference type="OrthoDB" id="9799347at2"/>
<proteinExistence type="inferred from homology"/>
<keyword evidence="4" id="KW-1015">Disulfide bond</keyword>
<gene>
    <name evidence="7" type="ORF">CLH62_03455</name>
</gene>
<keyword evidence="5" id="KW-0676">Redox-active center</keyword>
<dbReference type="AlphaFoldDB" id="A0A2G1VIT4"/>
<dbReference type="GO" id="GO:0005886">
    <property type="term" value="C:plasma membrane"/>
    <property type="evidence" value="ECO:0007669"/>
    <property type="project" value="UniProtKB-SubCell"/>
</dbReference>
<reference evidence="7 8" key="1">
    <citation type="submission" date="2017-09" db="EMBL/GenBank/DDBJ databases">
        <title>The draft genome sequences of Marinobacter guineae M3B.</title>
        <authorList>
            <person name="Cao J."/>
        </authorList>
    </citation>
    <scope>NUCLEOTIDE SEQUENCE [LARGE SCALE GENOMIC DNA]</scope>
    <source>
        <strain evidence="7 8">M3B</strain>
    </source>
</reference>
<dbReference type="PANTHER" id="PTHR42852">
    <property type="entry name" value="THIOL:DISULFIDE INTERCHANGE PROTEIN DSBE"/>
    <property type="match status" value="1"/>
</dbReference>
<organism evidence="7 8">
    <name type="scientific">Marinobacter guineae</name>
    <dbReference type="NCBI Taxonomy" id="432303"/>
    <lineage>
        <taxon>Bacteria</taxon>
        <taxon>Pseudomonadati</taxon>
        <taxon>Pseudomonadota</taxon>
        <taxon>Gammaproteobacteria</taxon>
        <taxon>Pseudomonadales</taxon>
        <taxon>Marinobacteraceae</taxon>
        <taxon>Marinobacter</taxon>
    </lineage>
</organism>
<dbReference type="GO" id="GO:0017004">
    <property type="term" value="P:cytochrome complex assembly"/>
    <property type="evidence" value="ECO:0007669"/>
    <property type="project" value="UniProtKB-KW"/>
</dbReference>
<dbReference type="PANTHER" id="PTHR42852:SF6">
    <property type="entry name" value="THIOL:DISULFIDE INTERCHANGE PROTEIN DSBE"/>
    <property type="match status" value="1"/>
</dbReference>
<dbReference type="GO" id="GO:0030288">
    <property type="term" value="C:outer membrane-bounded periplasmic space"/>
    <property type="evidence" value="ECO:0007669"/>
    <property type="project" value="InterPro"/>
</dbReference>